<feature type="domain" description="Acyl-CoA thioesterase-like C-terminal" evidence="2">
    <location>
        <begin position="173"/>
        <end position="319"/>
    </location>
</feature>
<protein>
    <recommendedName>
        <fullName evidence="5">Thioesterase family protein</fullName>
    </recommendedName>
</protein>
<evidence type="ECO:0008006" key="5">
    <source>
        <dbReference type="Google" id="ProtNLM"/>
    </source>
</evidence>
<dbReference type="PANTHER" id="PTHR38110">
    <property type="entry name" value="CHROMOSOME 23, WHOLE GENOME SHOTGUN SEQUENCE"/>
    <property type="match status" value="1"/>
</dbReference>
<feature type="domain" description="Acyl-CoA thioesterase-like N-terminal HotDog" evidence="1">
    <location>
        <begin position="31"/>
        <end position="104"/>
    </location>
</feature>
<sequence length="339" mass="37226">MTAEAKIPASLEEETAIRRLDETTFAANLSPSFCIGAVPNGGYVASVFLRVAKEYLAHKNLTDTITAHWEFLNRTISGPAVLVVEEVKPGRSISVLHITLYQGNLLSQAPWISTVSQSGTPKSERVVAAYLTNRSIAAENGISLPTGWSLQPQLPPPADFDKMLANKDPEWGALDLVIQRRVTAVQQLRFFHNRAAFAKSGTDSSFDLWMCTSNGEPLKATSLGFVVDCTAAFIPELHRPRSKDDPPVAGGEFTRKTALWYPTLAMNLEVKKALPAEGERWLFVRTSAKQIYNGRFDVEVIVFDRAGDLVALSHHVAMVVNSEKNTAKRAPLAGITYKM</sequence>
<reference evidence="4" key="1">
    <citation type="journal article" date="2015" name="Genome Announc.">
        <title>Draft whole-genome sequence of the biocontrol agent Trichoderma harzianum T6776.</title>
        <authorList>
            <person name="Baroncelli R."/>
            <person name="Piaggeschi G."/>
            <person name="Fiorini L."/>
            <person name="Bertolini E."/>
            <person name="Zapparata A."/>
            <person name="Pe M.E."/>
            <person name="Sarrocco S."/>
            <person name="Vannacci G."/>
        </authorList>
    </citation>
    <scope>NUCLEOTIDE SEQUENCE [LARGE SCALE GENOMIC DNA]</scope>
    <source>
        <strain evidence="4">T6776</strain>
    </source>
</reference>
<dbReference type="PANTHER" id="PTHR38110:SF1">
    <property type="entry name" value="THIOESTERASE DOMAIN-CONTAINING PROTEIN"/>
    <property type="match status" value="1"/>
</dbReference>
<dbReference type="EMBL" id="JOKZ01000082">
    <property type="protein sequence ID" value="KKP04263.1"/>
    <property type="molecule type" value="Genomic_DNA"/>
</dbReference>
<accession>A0A0F9XW22</accession>
<dbReference type="Proteomes" id="UP000034112">
    <property type="component" value="Unassembled WGS sequence"/>
</dbReference>
<comment type="caution">
    <text evidence="3">The sequence shown here is derived from an EMBL/GenBank/DDBJ whole genome shotgun (WGS) entry which is preliminary data.</text>
</comment>
<evidence type="ECO:0000259" key="1">
    <source>
        <dbReference type="Pfam" id="PF13622"/>
    </source>
</evidence>
<gene>
    <name evidence="3" type="ORF">THAR02_03614</name>
</gene>
<proteinExistence type="predicted"/>
<dbReference type="InterPro" id="IPR029069">
    <property type="entry name" value="HotDog_dom_sf"/>
</dbReference>
<evidence type="ECO:0000313" key="4">
    <source>
        <dbReference type="Proteomes" id="UP000034112"/>
    </source>
</evidence>
<dbReference type="InterPro" id="IPR052389">
    <property type="entry name" value="Sec_Metab_Biosynth-Assoc"/>
</dbReference>
<dbReference type="Gene3D" id="2.40.160.210">
    <property type="entry name" value="Acyl-CoA thioesterase, double hotdog domain"/>
    <property type="match status" value="1"/>
</dbReference>
<dbReference type="OMA" id="CDMFITP"/>
<organism evidence="3 4">
    <name type="scientific">Trichoderma harzianum</name>
    <name type="common">Hypocrea lixii</name>
    <dbReference type="NCBI Taxonomy" id="5544"/>
    <lineage>
        <taxon>Eukaryota</taxon>
        <taxon>Fungi</taxon>
        <taxon>Dikarya</taxon>
        <taxon>Ascomycota</taxon>
        <taxon>Pezizomycotina</taxon>
        <taxon>Sordariomycetes</taxon>
        <taxon>Hypocreomycetidae</taxon>
        <taxon>Hypocreales</taxon>
        <taxon>Hypocreaceae</taxon>
        <taxon>Trichoderma</taxon>
    </lineage>
</organism>
<evidence type="ECO:0000313" key="3">
    <source>
        <dbReference type="EMBL" id="KKP04263.1"/>
    </source>
</evidence>
<dbReference type="Pfam" id="PF20789">
    <property type="entry name" value="4HBT_3C"/>
    <property type="match status" value="1"/>
</dbReference>
<dbReference type="InterPro" id="IPR042171">
    <property type="entry name" value="Acyl-CoA_hotdog"/>
</dbReference>
<dbReference type="InterPro" id="IPR049449">
    <property type="entry name" value="TesB_ACOT8-like_N"/>
</dbReference>
<name>A0A0F9XW22_TRIHA</name>
<evidence type="ECO:0000259" key="2">
    <source>
        <dbReference type="Pfam" id="PF20789"/>
    </source>
</evidence>
<dbReference type="SUPFAM" id="SSF54637">
    <property type="entry name" value="Thioesterase/thiol ester dehydrase-isomerase"/>
    <property type="match status" value="2"/>
</dbReference>
<dbReference type="AlphaFoldDB" id="A0A0F9XW22"/>
<dbReference type="OrthoDB" id="2532955at2759"/>
<dbReference type="Pfam" id="PF13622">
    <property type="entry name" value="4HBT_3"/>
    <property type="match status" value="1"/>
</dbReference>
<dbReference type="InterPro" id="IPR049450">
    <property type="entry name" value="ACOT8-like_C"/>
</dbReference>